<organism evidence="7 8">
    <name type="scientific">Occultella aeris</name>
    <dbReference type="NCBI Taxonomy" id="2761496"/>
    <lineage>
        <taxon>Bacteria</taxon>
        <taxon>Bacillati</taxon>
        <taxon>Actinomycetota</taxon>
        <taxon>Actinomycetes</taxon>
        <taxon>Micrococcales</taxon>
        <taxon>Ruaniaceae</taxon>
        <taxon>Occultella</taxon>
    </lineage>
</organism>
<keyword evidence="8" id="KW-1185">Reference proteome</keyword>
<feature type="transmembrane region" description="Helical" evidence="5">
    <location>
        <begin position="25"/>
        <end position="45"/>
    </location>
</feature>
<keyword evidence="4 5" id="KW-0472">Membrane</keyword>
<reference evidence="7 8" key="1">
    <citation type="submission" date="2019-11" db="EMBL/GenBank/DDBJ databases">
        <authorList>
            <person name="Criscuolo A."/>
        </authorList>
    </citation>
    <scope>NUCLEOTIDE SEQUENCE [LARGE SCALE GENOMIC DNA]</scope>
    <source>
        <strain evidence="7">CIP111667</strain>
    </source>
</reference>
<protein>
    <submittedName>
        <fullName evidence="7">RDD family protein</fullName>
    </submittedName>
</protein>
<proteinExistence type="predicted"/>
<evidence type="ECO:0000313" key="7">
    <source>
        <dbReference type="EMBL" id="VZO39482.1"/>
    </source>
</evidence>
<evidence type="ECO:0000256" key="1">
    <source>
        <dbReference type="ARBA" id="ARBA00004141"/>
    </source>
</evidence>
<accession>A0A7M4DPT8</accession>
<evidence type="ECO:0000256" key="2">
    <source>
        <dbReference type="ARBA" id="ARBA00022692"/>
    </source>
</evidence>
<dbReference type="Pfam" id="PF06271">
    <property type="entry name" value="RDD"/>
    <property type="match status" value="1"/>
</dbReference>
<feature type="transmembrane region" description="Helical" evidence="5">
    <location>
        <begin position="141"/>
        <end position="162"/>
    </location>
</feature>
<feature type="transmembrane region" description="Helical" evidence="5">
    <location>
        <begin position="116"/>
        <end position="135"/>
    </location>
</feature>
<evidence type="ECO:0000259" key="6">
    <source>
        <dbReference type="Pfam" id="PF06271"/>
    </source>
</evidence>
<dbReference type="AlphaFoldDB" id="A0A7M4DPT8"/>
<evidence type="ECO:0000256" key="5">
    <source>
        <dbReference type="SAM" id="Phobius"/>
    </source>
</evidence>
<keyword evidence="2 5" id="KW-0812">Transmembrane</keyword>
<name>A0A7M4DPT8_9MICO</name>
<dbReference type="GO" id="GO:0016020">
    <property type="term" value="C:membrane"/>
    <property type="evidence" value="ECO:0007669"/>
    <property type="project" value="UniProtKB-SubCell"/>
</dbReference>
<comment type="subcellular location">
    <subcellularLocation>
        <location evidence="1">Membrane</location>
        <topology evidence="1">Multi-pass membrane protein</topology>
    </subcellularLocation>
</comment>
<dbReference type="EMBL" id="CACRYJ010000059">
    <property type="protein sequence ID" value="VZO39482.1"/>
    <property type="molecule type" value="Genomic_DNA"/>
</dbReference>
<sequence>MSRTHDAPLLPWAVMNPLAGRRGKAYILDCVGYLGIAAATVPVGLIARNAGWGEHRAFVFVASAVPPVLATLLAARRESGPNGATWGKRRFGLRVQDTGGADLQFGRALLRNTLKIAIPWQLGHAVAIGAAFGGYSDGDPVTLAATFLTYPLIGVMVAGVLIGRGRTVYDRVAGTAVEAAPAERLEPAR</sequence>
<evidence type="ECO:0000256" key="3">
    <source>
        <dbReference type="ARBA" id="ARBA00022989"/>
    </source>
</evidence>
<dbReference type="Proteomes" id="UP000419743">
    <property type="component" value="Unassembled WGS sequence"/>
</dbReference>
<gene>
    <name evidence="7" type="ORF">HALOF300_04174</name>
</gene>
<feature type="domain" description="RDD" evidence="6">
    <location>
        <begin position="18"/>
        <end position="174"/>
    </location>
</feature>
<dbReference type="InterPro" id="IPR010432">
    <property type="entry name" value="RDD"/>
</dbReference>
<comment type="caution">
    <text evidence="7">The sequence shown here is derived from an EMBL/GenBank/DDBJ whole genome shotgun (WGS) entry which is preliminary data.</text>
</comment>
<keyword evidence="3 5" id="KW-1133">Transmembrane helix</keyword>
<evidence type="ECO:0000256" key="4">
    <source>
        <dbReference type="ARBA" id="ARBA00023136"/>
    </source>
</evidence>
<evidence type="ECO:0000313" key="8">
    <source>
        <dbReference type="Proteomes" id="UP000419743"/>
    </source>
</evidence>